<dbReference type="InterPro" id="IPR051908">
    <property type="entry name" value="Ribosomal_N-acetyltransferase"/>
</dbReference>
<name>A0A853AXM9_9PSEU</name>
<gene>
    <name evidence="2" type="ORF">HNR02_000781</name>
</gene>
<accession>A0A853AXM9</accession>
<dbReference type="Gene3D" id="3.40.630.30">
    <property type="match status" value="1"/>
</dbReference>
<dbReference type="GO" id="GO:0008999">
    <property type="term" value="F:protein-N-terminal-alanine acetyltransferase activity"/>
    <property type="evidence" value="ECO:0007669"/>
    <property type="project" value="TreeGrafter"/>
</dbReference>
<dbReference type="GO" id="GO:1990189">
    <property type="term" value="F:protein N-terminal-serine acetyltransferase activity"/>
    <property type="evidence" value="ECO:0007669"/>
    <property type="project" value="TreeGrafter"/>
</dbReference>
<comment type="caution">
    <text evidence="2">The sequence shown here is derived from an EMBL/GenBank/DDBJ whole genome shotgun (WGS) entry which is preliminary data.</text>
</comment>
<dbReference type="InterPro" id="IPR000182">
    <property type="entry name" value="GNAT_dom"/>
</dbReference>
<proteinExistence type="predicted"/>
<dbReference type="PANTHER" id="PTHR43441">
    <property type="entry name" value="RIBOSOMAL-PROTEIN-SERINE ACETYLTRANSFERASE"/>
    <property type="match status" value="1"/>
</dbReference>
<keyword evidence="2" id="KW-0808">Transferase</keyword>
<reference evidence="2 3" key="1">
    <citation type="submission" date="2020-07" db="EMBL/GenBank/DDBJ databases">
        <title>Sequencing the genomes of 1000 actinobacteria strains.</title>
        <authorList>
            <person name="Klenk H.-P."/>
        </authorList>
    </citation>
    <scope>NUCLEOTIDE SEQUENCE [LARGE SCALE GENOMIC DNA]</scope>
    <source>
        <strain evidence="2 3">DSM 104006</strain>
    </source>
</reference>
<organism evidence="2 3">
    <name type="scientific">Amycolatopsis endophytica</name>
    <dbReference type="NCBI Taxonomy" id="860233"/>
    <lineage>
        <taxon>Bacteria</taxon>
        <taxon>Bacillati</taxon>
        <taxon>Actinomycetota</taxon>
        <taxon>Actinomycetes</taxon>
        <taxon>Pseudonocardiales</taxon>
        <taxon>Pseudonocardiaceae</taxon>
        <taxon>Amycolatopsis</taxon>
    </lineage>
</organism>
<dbReference type="GO" id="GO:0005737">
    <property type="term" value="C:cytoplasm"/>
    <property type="evidence" value="ECO:0007669"/>
    <property type="project" value="TreeGrafter"/>
</dbReference>
<dbReference type="PROSITE" id="PS51186">
    <property type="entry name" value="GNAT"/>
    <property type="match status" value="1"/>
</dbReference>
<dbReference type="SUPFAM" id="SSF55729">
    <property type="entry name" value="Acyl-CoA N-acyltransferases (Nat)"/>
    <property type="match status" value="1"/>
</dbReference>
<protein>
    <submittedName>
        <fullName evidence="2">RimJ/RimL family protein N-acetyltransferase</fullName>
    </submittedName>
</protein>
<evidence type="ECO:0000259" key="1">
    <source>
        <dbReference type="PROSITE" id="PS51186"/>
    </source>
</evidence>
<dbReference type="PANTHER" id="PTHR43441:SF10">
    <property type="entry name" value="ACETYLTRANSFERASE"/>
    <property type="match status" value="1"/>
</dbReference>
<dbReference type="EMBL" id="JACCFK010000001">
    <property type="protein sequence ID" value="NYI87458.1"/>
    <property type="molecule type" value="Genomic_DNA"/>
</dbReference>
<sequence>MDEISGTLRMWKPSDAPVVLAAAREPLMARQFATSVDTLDDAEAWVAARRDDHAAGRAFAFAVLDEAGSAVGNVAVSNVERRHQTGWVSYWLLERGRGQGLAAGACRVLARWAFEEQQLFRLELGHRVDNPASCRVAVSAGFAVEGLERAKLQYGGTRFDVERHARLATDA</sequence>
<dbReference type="InterPro" id="IPR016181">
    <property type="entry name" value="Acyl_CoA_acyltransferase"/>
</dbReference>
<keyword evidence="3" id="KW-1185">Reference proteome</keyword>
<dbReference type="RefSeq" id="WP_218902640.1">
    <property type="nucleotide sequence ID" value="NZ_JACCFK010000001.1"/>
</dbReference>
<dbReference type="Pfam" id="PF13302">
    <property type="entry name" value="Acetyltransf_3"/>
    <property type="match status" value="1"/>
</dbReference>
<evidence type="ECO:0000313" key="2">
    <source>
        <dbReference type="EMBL" id="NYI87458.1"/>
    </source>
</evidence>
<evidence type="ECO:0000313" key="3">
    <source>
        <dbReference type="Proteomes" id="UP000549616"/>
    </source>
</evidence>
<dbReference type="Proteomes" id="UP000549616">
    <property type="component" value="Unassembled WGS sequence"/>
</dbReference>
<dbReference type="AlphaFoldDB" id="A0A853AXM9"/>
<feature type="domain" description="N-acetyltransferase" evidence="1">
    <location>
        <begin position="18"/>
        <end position="171"/>
    </location>
</feature>